<evidence type="ECO:0000259" key="6">
    <source>
        <dbReference type="SMART" id="SM01349"/>
    </source>
</evidence>
<dbReference type="GO" id="GO:0090307">
    <property type="term" value="P:mitotic spindle assembly"/>
    <property type="evidence" value="ECO:0007669"/>
    <property type="project" value="TreeGrafter"/>
</dbReference>
<dbReference type="GO" id="GO:0005876">
    <property type="term" value="C:spindle microtubule"/>
    <property type="evidence" value="ECO:0007669"/>
    <property type="project" value="TreeGrafter"/>
</dbReference>
<dbReference type="EMBL" id="LJIG01001928">
    <property type="protein sequence ID" value="KRT85012.1"/>
    <property type="molecule type" value="Genomic_DNA"/>
</dbReference>
<dbReference type="GO" id="GO:0005815">
    <property type="term" value="C:microtubule organizing center"/>
    <property type="evidence" value="ECO:0007669"/>
    <property type="project" value="TreeGrafter"/>
</dbReference>
<comment type="subcellular location">
    <subcellularLocation>
        <location evidence="1">Cytoplasm</location>
        <location evidence="1">Cytoskeleton</location>
    </subcellularLocation>
</comment>
<dbReference type="GO" id="GO:0045180">
    <property type="term" value="C:basal cortex"/>
    <property type="evidence" value="ECO:0007669"/>
    <property type="project" value="TreeGrafter"/>
</dbReference>
<dbReference type="Pfam" id="PF12348">
    <property type="entry name" value="CLASP_N"/>
    <property type="match status" value="1"/>
</dbReference>
<evidence type="ECO:0000256" key="4">
    <source>
        <dbReference type="ARBA" id="ARBA00023212"/>
    </source>
</evidence>
<dbReference type="GO" id="GO:0072686">
    <property type="term" value="C:mitotic spindle"/>
    <property type="evidence" value="ECO:0007669"/>
    <property type="project" value="TreeGrafter"/>
</dbReference>
<feature type="repeat" description="HEAT" evidence="5">
    <location>
        <begin position="96"/>
        <end position="133"/>
    </location>
</feature>
<organism evidence="7 8">
    <name type="scientific">Oryctes borbonicus</name>
    <dbReference type="NCBI Taxonomy" id="1629725"/>
    <lineage>
        <taxon>Eukaryota</taxon>
        <taxon>Metazoa</taxon>
        <taxon>Ecdysozoa</taxon>
        <taxon>Arthropoda</taxon>
        <taxon>Hexapoda</taxon>
        <taxon>Insecta</taxon>
        <taxon>Pterygota</taxon>
        <taxon>Neoptera</taxon>
        <taxon>Endopterygota</taxon>
        <taxon>Coleoptera</taxon>
        <taxon>Polyphaga</taxon>
        <taxon>Scarabaeiformia</taxon>
        <taxon>Scarabaeidae</taxon>
        <taxon>Dynastinae</taxon>
        <taxon>Oryctes</taxon>
    </lineage>
</organism>
<dbReference type="AlphaFoldDB" id="A0A0T6BCI5"/>
<proteinExistence type="predicted"/>
<comment type="caution">
    <text evidence="7">The sequence shown here is derived from an EMBL/GenBank/DDBJ whole genome shotgun (WGS) entry which is preliminary data.</text>
</comment>
<sequence length="343" mass="38385">MTELVNRLGHDFRPYLQTVLPAVVDRLGDAKDTVREKAQLLILKILEREVLTPQNLLEKLTPSFSHRNAKIREEVLRCLVNTLNEHGAQTVTLSKFIPHIVKLLSDPTATVRDTAFSTLVDLYKHVGEKLRVDIQKRNLVPASRLPNLLARFDEVKNAGELLPTATSNIEFICDEVDRAVMVKPAVPIKKAGLTAMKRTPSAASRLQTTPSASNSAVMSRVGSLRKINTASGAVDEDIFLKLFEDVPTVQLFSHREVNDHMKGILDTISDSNKDWNKRVDALKKIRSLVIAGASTFDDFYTNVKLLEHPLQESIKDLRSQVARETCITIAYLAQTLTNNFERA</sequence>
<dbReference type="GO" id="GO:0005881">
    <property type="term" value="C:cytoplasmic microtubule"/>
    <property type="evidence" value="ECO:0007669"/>
    <property type="project" value="TreeGrafter"/>
</dbReference>
<keyword evidence="2" id="KW-0963">Cytoplasm</keyword>
<reference evidence="7 8" key="1">
    <citation type="submission" date="2015-09" db="EMBL/GenBank/DDBJ databases">
        <title>Draft genome of the scarab beetle Oryctes borbonicus.</title>
        <authorList>
            <person name="Meyer J.M."/>
            <person name="Markov G.V."/>
            <person name="Baskaran P."/>
            <person name="Herrmann M."/>
            <person name="Sommer R.J."/>
            <person name="Roedelsperger C."/>
        </authorList>
    </citation>
    <scope>NUCLEOTIDE SEQUENCE [LARGE SCALE GENOMIC DNA]</scope>
    <source>
        <strain evidence="7">OB123</strain>
        <tissue evidence="7">Whole animal</tissue>
    </source>
</reference>
<dbReference type="InterPro" id="IPR034085">
    <property type="entry name" value="TOG"/>
</dbReference>
<dbReference type="SMART" id="SM01349">
    <property type="entry name" value="TOG"/>
    <property type="match status" value="1"/>
</dbReference>
<dbReference type="InterPro" id="IPR016024">
    <property type="entry name" value="ARM-type_fold"/>
</dbReference>
<dbReference type="PANTHER" id="PTHR21567">
    <property type="entry name" value="CLASP"/>
    <property type="match status" value="1"/>
</dbReference>
<dbReference type="PROSITE" id="PS50077">
    <property type="entry name" value="HEAT_REPEAT"/>
    <property type="match status" value="1"/>
</dbReference>
<keyword evidence="4" id="KW-0206">Cytoskeleton</keyword>
<dbReference type="PANTHER" id="PTHR21567:SF9">
    <property type="entry name" value="CLIP-ASSOCIATING PROTEIN"/>
    <property type="match status" value="1"/>
</dbReference>
<dbReference type="GO" id="GO:0031110">
    <property type="term" value="P:regulation of microtubule polymerization or depolymerization"/>
    <property type="evidence" value="ECO:0007669"/>
    <property type="project" value="UniProtKB-ARBA"/>
</dbReference>
<dbReference type="GO" id="GO:1902903">
    <property type="term" value="P:regulation of supramolecular fiber organization"/>
    <property type="evidence" value="ECO:0007669"/>
    <property type="project" value="UniProtKB-ARBA"/>
</dbReference>
<dbReference type="InterPro" id="IPR011989">
    <property type="entry name" value="ARM-like"/>
</dbReference>
<evidence type="ECO:0000256" key="5">
    <source>
        <dbReference type="PROSITE-ProRule" id="PRU00103"/>
    </source>
</evidence>
<evidence type="ECO:0000256" key="2">
    <source>
        <dbReference type="ARBA" id="ARBA00022490"/>
    </source>
</evidence>
<keyword evidence="3" id="KW-0677">Repeat</keyword>
<feature type="non-terminal residue" evidence="7">
    <location>
        <position position="343"/>
    </location>
</feature>
<evidence type="ECO:0000256" key="3">
    <source>
        <dbReference type="ARBA" id="ARBA00022737"/>
    </source>
</evidence>
<dbReference type="Gene3D" id="1.25.10.10">
    <property type="entry name" value="Leucine-rich Repeat Variant"/>
    <property type="match status" value="2"/>
</dbReference>
<gene>
    <name evidence="7" type="ORF">AMK59_1104</name>
</gene>
<evidence type="ECO:0000313" key="8">
    <source>
        <dbReference type="Proteomes" id="UP000051574"/>
    </source>
</evidence>
<dbReference type="GO" id="GO:0000776">
    <property type="term" value="C:kinetochore"/>
    <property type="evidence" value="ECO:0007669"/>
    <property type="project" value="TreeGrafter"/>
</dbReference>
<dbReference type="GO" id="GO:0040001">
    <property type="term" value="P:establishment of mitotic spindle localization"/>
    <property type="evidence" value="ECO:0007669"/>
    <property type="project" value="TreeGrafter"/>
</dbReference>
<evidence type="ECO:0000313" key="7">
    <source>
        <dbReference type="EMBL" id="KRT85012.1"/>
    </source>
</evidence>
<feature type="domain" description="TOG" evidence="6">
    <location>
        <begin position="1"/>
        <end position="161"/>
    </location>
</feature>
<accession>A0A0T6BCI5</accession>
<protein>
    <submittedName>
        <fullName evidence="7">HEAT domain-containing protein</fullName>
    </submittedName>
</protein>
<evidence type="ECO:0000256" key="1">
    <source>
        <dbReference type="ARBA" id="ARBA00004245"/>
    </source>
</evidence>
<dbReference type="SUPFAM" id="SSF48371">
    <property type="entry name" value="ARM repeat"/>
    <property type="match status" value="1"/>
</dbReference>
<keyword evidence="8" id="KW-1185">Reference proteome</keyword>
<dbReference type="Proteomes" id="UP000051574">
    <property type="component" value="Unassembled WGS sequence"/>
</dbReference>
<dbReference type="InterPro" id="IPR021133">
    <property type="entry name" value="HEAT_type_2"/>
</dbReference>
<dbReference type="GO" id="GO:0008017">
    <property type="term" value="F:microtubule binding"/>
    <property type="evidence" value="ECO:0007669"/>
    <property type="project" value="TreeGrafter"/>
</dbReference>
<dbReference type="InterPro" id="IPR024395">
    <property type="entry name" value="CLASP_N_dom"/>
</dbReference>
<name>A0A0T6BCI5_9SCAR</name>
<dbReference type="OrthoDB" id="46159at2759"/>